<reference evidence="2" key="1">
    <citation type="submission" date="2016-09" db="EMBL/GenBank/DDBJ databases">
        <authorList>
            <person name="Guldener U."/>
        </authorList>
    </citation>
    <scope>NUCLEOTIDE SEQUENCE [LARGE SCALE GENOMIC DNA]</scope>
    <source>
        <strain evidence="2">V64-1</strain>
    </source>
</reference>
<gene>
    <name evidence="1" type="ORF">FRV6_10985</name>
</gene>
<sequence>MGLNGSSKLAMILSSCSTEFGVEVFLVSSSLKGVQFRSFSSNVRAMGPMLWTYRNVSADPPHEPPPEGLSRKAMSGFVSLAFEIVCILIWPRDWLSSDIASRFKLWGL</sequence>
<dbReference type="OrthoDB" id="5043018at2759"/>
<organism evidence="1 2">
    <name type="scientific">Fusarium oxysporum</name>
    <name type="common">Fusarium vascular wilt</name>
    <dbReference type="NCBI Taxonomy" id="5507"/>
    <lineage>
        <taxon>Eukaryota</taxon>
        <taxon>Fungi</taxon>
        <taxon>Dikarya</taxon>
        <taxon>Ascomycota</taxon>
        <taxon>Pezizomycotina</taxon>
        <taxon>Sordariomycetes</taxon>
        <taxon>Hypocreomycetidae</taxon>
        <taxon>Hypocreales</taxon>
        <taxon>Nectriaceae</taxon>
        <taxon>Fusarium</taxon>
        <taxon>Fusarium oxysporum species complex</taxon>
    </lineage>
</organism>
<name>A0A2H3TDT2_FUSOX</name>
<accession>A0A2H3TDT2</accession>
<dbReference type="EMBL" id="FMJY01000006">
    <property type="protein sequence ID" value="SCO86858.1"/>
    <property type="molecule type" value="Genomic_DNA"/>
</dbReference>
<protein>
    <submittedName>
        <fullName evidence="1">Uncharacterized protein</fullName>
    </submittedName>
</protein>
<dbReference type="VEuPathDB" id="FungiDB:FOIG_02325"/>
<dbReference type="AlphaFoldDB" id="A0A2H3TDT2"/>
<proteinExistence type="predicted"/>
<evidence type="ECO:0000313" key="2">
    <source>
        <dbReference type="Proteomes" id="UP000219369"/>
    </source>
</evidence>
<evidence type="ECO:0000313" key="1">
    <source>
        <dbReference type="EMBL" id="SCO86858.1"/>
    </source>
</evidence>
<dbReference type="Proteomes" id="UP000219369">
    <property type="component" value="Unassembled WGS sequence"/>
</dbReference>